<organism evidence="2 3">
    <name type="scientific">Taxus chinensis</name>
    <name type="common">Chinese yew</name>
    <name type="synonym">Taxus wallichiana var. chinensis</name>
    <dbReference type="NCBI Taxonomy" id="29808"/>
    <lineage>
        <taxon>Eukaryota</taxon>
        <taxon>Viridiplantae</taxon>
        <taxon>Streptophyta</taxon>
        <taxon>Embryophyta</taxon>
        <taxon>Tracheophyta</taxon>
        <taxon>Spermatophyta</taxon>
        <taxon>Pinopsida</taxon>
        <taxon>Pinidae</taxon>
        <taxon>Conifers II</taxon>
        <taxon>Cupressales</taxon>
        <taxon>Taxaceae</taxon>
        <taxon>Taxus</taxon>
    </lineage>
</organism>
<feature type="region of interest" description="Disordered" evidence="1">
    <location>
        <begin position="114"/>
        <end position="153"/>
    </location>
</feature>
<dbReference type="EMBL" id="JAHRHJ020000002">
    <property type="protein sequence ID" value="KAH9326439.1"/>
    <property type="molecule type" value="Genomic_DNA"/>
</dbReference>
<dbReference type="Proteomes" id="UP000824469">
    <property type="component" value="Unassembled WGS sequence"/>
</dbReference>
<proteinExistence type="predicted"/>
<dbReference type="Gene3D" id="1.20.1280.170">
    <property type="entry name" value="Exocyst complex component Exo70"/>
    <property type="match status" value="1"/>
</dbReference>
<dbReference type="Pfam" id="PF20669">
    <property type="entry name" value="Exo70_N"/>
    <property type="match status" value="1"/>
</dbReference>
<evidence type="ECO:0000313" key="3">
    <source>
        <dbReference type="Proteomes" id="UP000824469"/>
    </source>
</evidence>
<feature type="non-terminal residue" evidence="2">
    <location>
        <position position="1"/>
    </location>
</feature>
<feature type="compositionally biased region" description="Polar residues" evidence="1">
    <location>
        <begin position="119"/>
        <end position="138"/>
    </location>
</feature>
<dbReference type="AlphaFoldDB" id="A0AA38GN67"/>
<reference evidence="2 3" key="1">
    <citation type="journal article" date="2021" name="Nat. Plants">
        <title>The Taxus genome provides insights into paclitaxel biosynthesis.</title>
        <authorList>
            <person name="Xiong X."/>
            <person name="Gou J."/>
            <person name="Liao Q."/>
            <person name="Li Y."/>
            <person name="Zhou Q."/>
            <person name="Bi G."/>
            <person name="Li C."/>
            <person name="Du R."/>
            <person name="Wang X."/>
            <person name="Sun T."/>
            <person name="Guo L."/>
            <person name="Liang H."/>
            <person name="Lu P."/>
            <person name="Wu Y."/>
            <person name="Zhang Z."/>
            <person name="Ro D.K."/>
            <person name="Shang Y."/>
            <person name="Huang S."/>
            <person name="Yan J."/>
        </authorList>
    </citation>
    <scope>NUCLEOTIDE SEQUENCE [LARGE SCALE GENOMIC DNA]</scope>
    <source>
        <strain evidence="2">Ta-2019</strain>
    </source>
</reference>
<protein>
    <submittedName>
        <fullName evidence="2">Uncharacterized protein</fullName>
    </submittedName>
</protein>
<gene>
    <name evidence="2" type="ORF">KI387_006617</name>
</gene>
<sequence length="172" mass="19379">IEEVGEDNSLSLVSPNTPGRNNLAKADKNLGITERFISKWDINTTNKLLFQSGQEEVRKYMDTVQILHGHMKHLSAGGSFKELIRPQRLMKTSMALLQKEFRLILLSSSEPIHRDRWSSTRPSLHSSTQDSIASTARYDNNDDGSSGSSTSKRPSIDRIYEYNMVPLDAVLN</sequence>
<dbReference type="SUPFAM" id="SSF74788">
    <property type="entry name" value="Cullin repeat-like"/>
    <property type="match status" value="1"/>
</dbReference>
<dbReference type="InterPro" id="IPR016159">
    <property type="entry name" value="Cullin_repeat-like_dom_sf"/>
</dbReference>
<evidence type="ECO:0000256" key="1">
    <source>
        <dbReference type="SAM" id="MobiDB-lite"/>
    </source>
</evidence>
<keyword evidence="3" id="KW-1185">Reference proteome</keyword>
<evidence type="ECO:0000313" key="2">
    <source>
        <dbReference type="EMBL" id="KAH9326439.1"/>
    </source>
</evidence>
<comment type="caution">
    <text evidence="2">The sequence shown here is derived from an EMBL/GenBank/DDBJ whole genome shotgun (WGS) entry which is preliminary data.</text>
</comment>
<accession>A0AA38GN67</accession>
<name>A0AA38GN67_TAXCH</name>